<dbReference type="AlphaFoldDB" id="A0A1S0UJX1"/>
<dbReference type="GeneID" id="9944490"/>
<feature type="compositionally biased region" description="Basic and acidic residues" evidence="1">
    <location>
        <begin position="404"/>
        <end position="416"/>
    </location>
</feature>
<name>A0A1S0UJX1_LOALO</name>
<evidence type="ECO:0000256" key="1">
    <source>
        <dbReference type="SAM" id="MobiDB-lite"/>
    </source>
</evidence>
<feature type="compositionally biased region" description="Basic and acidic residues" evidence="1">
    <location>
        <begin position="429"/>
        <end position="445"/>
    </location>
</feature>
<organism evidence="2">
    <name type="scientific">Loa loa</name>
    <name type="common">Eye worm</name>
    <name type="synonym">Filaria loa</name>
    <dbReference type="NCBI Taxonomy" id="7209"/>
    <lineage>
        <taxon>Eukaryota</taxon>
        <taxon>Metazoa</taxon>
        <taxon>Ecdysozoa</taxon>
        <taxon>Nematoda</taxon>
        <taxon>Chromadorea</taxon>
        <taxon>Rhabditida</taxon>
        <taxon>Spirurina</taxon>
        <taxon>Spiruromorpha</taxon>
        <taxon>Filarioidea</taxon>
        <taxon>Onchocercidae</taxon>
        <taxon>Loa</taxon>
    </lineage>
</organism>
<dbReference type="RefSeq" id="XP_020306516.1">
    <property type="nucleotide sequence ID" value="XM_020447334.1"/>
</dbReference>
<reference evidence="2" key="1">
    <citation type="submission" date="2012-04" db="EMBL/GenBank/DDBJ databases">
        <title>The Genome Sequence of Loa loa.</title>
        <authorList>
            <consortium name="The Broad Institute Genome Sequencing Platform"/>
            <consortium name="Broad Institute Genome Sequencing Center for Infectious Disease"/>
            <person name="Nutman T.B."/>
            <person name="Fink D.L."/>
            <person name="Russ C."/>
            <person name="Young S."/>
            <person name="Zeng Q."/>
            <person name="Gargeya S."/>
            <person name="Alvarado L."/>
            <person name="Berlin A."/>
            <person name="Chapman S.B."/>
            <person name="Chen Z."/>
            <person name="Freedman E."/>
            <person name="Gellesch M."/>
            <person name="Goldberg J."/>
            <person name="Griggs A."/>
            <person name="Gujja S."/>
            <person name="Heilman E.R."/>
            <person name="Heiman D."/>
            <person name="Howarth C."/>
            <person name="Mehta T."/>
            <person name="Neiman D."/>
            <person name="Pearson M."/>
            <person name="Roberts A."/>
            <person name="Saif S."/>
            <person name="Shea T."/>
            <person name="Shenoy N."/>
            <person name="Sisk P."/>
            <person name="Stolte C."/>
            <person name="Sykes S."/>
            <person name="White J."/>
            <person name="Yandava C."/>
            <person name="Haas B."/>
            <person name="Henn M.R."/>
            <person name="Nusbaum C."/>
            <person name="Birren B."/>
        </authorList>
    </citation>
    <scope>NUCLEOTIDE SEQUENCE [LARGE SCALE GENOMIC DNA]</scope>
</reference>
<dbReference type="CTD" id="9944490"/>
<gene>
    <name evidence="2" type="ORF">LOAG_07074</name>
</gene>
<dbReference type="EMBL" id="JH712117">
    <property type="protein sequence ID" value="EJD75668.1"/>
    <property type="molecule type" value="Genomic_DNA"/>
</dbReference>
<sequence>MEGINLEGFIYDCSQNAIRTIYCSVIGEVYIDETTEVISRSRKPNVGMWCSFRASYQKNGRWFARKIILMAYPRLKCIVTEDSCIVKGTAVVCNLNGDSGYLWNDCIGLIAIEGQVVYQLKPLTAVEFQAVPFRKNGTPAYFSAKEINVESQSIFQSEILIFVQKAEIKADGRAFVSDCAITLLDIAYSARPIVGTTMSILYYRAYNDGASGIGIYATNDSNAVAGIRDDFFTTKRYFETCTERTGVEQFEDARENLNITSSDQSSVIDDEISGIQIDISESLIGSNIEFAEAGGNNPSSKAVVPLADDSNHSMNQCFESCSSFNSLILNNKLDSGDKFSFNTFAKEEMVDQTVMICNGDSEFASSSKDNVPIELKKEFMELSEEDIWDSKFIEHISHKMKDVQRTQGENGEKCNDINRLIDQSQNVSENKKEEFRDESKDHAEESWASTQHTQNIGIEMKDDVGCSPILSVTNQTMSGMDSKMLTSLEEDISVAKGANKWIEEVNELCVKVLSNARLRNFVSVNENGNALLRDIMHYLKQKITIQEVNEELGIPLSEVTPECFNIVLEERALEICRKFMEMNGFERIANSRIPKIPEEIR</sequence>
<accession>A0A1S0UJX1</accession>
<proteinExistence type="predicted"/>
<evidence type="ECO:0000313" key="2">
    <source>
        <dbReference type="EMBL" id="EJD75668.1"/>
    </source>
</evidence>
<feature type="region of interest" description="Disordered" evidence="1">
    <location>
        <begin position="404"/>
        <end position="454"/>
    </location>
</feature>
<dbReference type="OrthoDB" id="5851173at2759"/>
<protein>
    <submittedName>
        <fullName evidence="2">Uncharacterized protein</fullName>
    </submittedName>
</protein>